<dbReference type="EMBL" id="AVOT02014305">
    <property type="protein sequence ID" value="MBW0497663.1"/>
    <property type="molecule type" value="Genomic_DNA"/>
</dbReference>
<organism evidence="2 3">
    <name type="scientific">Austropuccinia psidii MF-1</name>
    <dbReference type="NCBI Taxonomy" id="1389203"/>
    <lineage>
        <taxon>Eukaryota</taxon>
        <taxon>Fungi</taxon>
        <taxon>Dikarya</taxon>
        <taxon>Basidiomycota</taxon>
        <taxon>Pucciniomycotina</taxon>
        <taxon>Pucciniomycetes</taxon>
        <taxon>Pucciniales</taxon>
        <taxon>Sphaerophragmiaceae</taxon>
        <taxon>Austropuccinia</taxon>
    </lineage>
</organism>
<name>A0A9Q3HA17_9BASI</name>
<accession>A0A9Q3HA17</accession>
<evidence type="ECO:0000313" key="2">
    <source>
        <dbReference type="EMBL" id="MBW0497663.1"/>
    </source>
</evidence>
<keyword evidence="1" id="KW-0472">Membrane</keyword>
<gene>
    <name evidence="2" type="ORF">O181_037378</name>
</gene>
<dbReference type="Proteomes" id="UP000765509">
    <property type="component" value="Unassembled WGS sequence"/>
</dbReference>
<keyword evidence="1" id="KW-0812">Transmembrane</keyword>
<keyword evidence="3" id="KW-1185">Reference proteome</keyword>
<comment type="caution">
    <text evidence="2">The sequence shown here is derived from an EMBL/GenBank/DDBJ whole genome shotgun (WGS) entry which is preliminary data.</text>
</comment>
<proteinExistence type="predicted"/>
<protein>
    <submittedName>
        <fullName evidence="2">Uncharacterized protein</fullName>
    </submittedName>
</protein>
<evidence type="ECO:0000313" key="3">
    <source>
        <dbReference type="Proteomes" id="UP000765509"/>
    </source>
</evidence>
<sequence>MISLSSSIPVFFGNIDLSPIILVIRIVVVLVLLLFTAVHSVALVCELNTHSLPSSFHIPSIMSSQSLLRSRDGVFKKIKDVGEDFAISLVYLLQGDMDNLPLSFHASLEEQWDNEEETEEI</sequence>
<feature type="transmembrane region" description="Helical" evidence="1">
    <location>
        <begin position="20"/>
        <end position="45"/>
    </location>
</feature>
<keyword evidence="1" id="KW-1133">Transmembrane helix</keyword>
<reference evidence="2" key="1">
    <citation type="submission" date="2021-03" db="EMBL/GenBank/DDBJ databases">
        <title>Draft genome sequence of rust myrtle Austropuccinia psidii MF-1, a brazilian biotype.</title>
        <authorList>
            <person name="Quecine M.C."/>
            <person name="Pachon D.M.R."/>
            <person name="Bonatelli M.L."/>
            <person name="Correr F.H."/>
            <person name="Franceschini L.M."/>
            <person name="Leite T.F."/>
            <person name="Margarido G.R.A."/>
            <person name="Almeida C.A."/>
            <person name="Ferrarezi J.A."/>
            <person name="Labate C.A."/>
        </authorList>
    </citation>
    <scope>NUCLEOTIDE SEQUENCE</scope>
    <source>
        <strain evidence="2">MF-1</strain>
    </source>
</reference>
<dbReference type="AlphaFoldDB" id="A0A9Q3HA17"/>
<evidence type="ECO:0000256" key="1">
    <source>
        <dbReference type="SAM" id="Phobius"/>
    </source>
</evidence>